<accession>A0A6A3J635</accession>
<dbReference type="Proteomes" id="UP000429607">
    <property type="component" value="Unassembled WGS sequence"/>
</dbReference>
<feature type="transmembrane region" description="Helical" evidence="5">
    <location>
        <begin position="154"/>
        <end position="177"/>
    </location>
</feature>
<keyword evidence="4 5" id="KW-0472">Membrane</keyword>
<evidence type="ECO:0000259" key="6">
    <source>
        <dbReference type="Pfam" id="PF00892"/>
    </source>
</evidence>
<feature type="transmembrane region" description="Helical" evidence="5">
    <location>
        <begin position="101"/>
        <end position="120"/>
    </location>
</feature>
<evidence type="ECO:0000256" key="1">
    <source>
        <dbReference type="ARBA" id="ARBA00004141"/>
    </source>
</evidence>
<feature type="transmembrane region" description="Helical" evidence="5">
    <location>
        <begin position="302"/>
        <end position="320"/>
    </location>
</feature>
<feature type="transmembrane region" description="Helical" evidence="5">
    <location>
        <begin position="245"/>
        <end position="266"/>
    </location>
</feature>
<proteinExistence type="predicted"/>
<feature type="domain" description="EamA" evidence="6">
    <location>
        <begin position="38"/>
        <end position="170"/>
    </location>
</feature>
<evidence type="ECO:0000256" key="5">
    <source>
        <dbReference type="SAM" id="Phobius"/>
    </source>
</evidence>
<dbReference type="GO" id="GO:0016020">
    <property type="term" value="C:membrane"/>
    <property type="evidence" value="ECO:0007669"/>
    <property type="project" value="UniProtKB-SubCell"/>
</dbReference>
<evidence type="ECO:0000313" key="7">
    <source>
        <dbReference type="EMBL" id="KAE8988868.1"/>
    </source>
</evidence>
<evidence type="ECO:0000256" key="3">
    <source>
        <dbReference type="ARBA" id="ARBA00022989"/>
    </source>
</evidence>
<comment type="subcellular location">
    <subcellularLocation>
        <location evidence="1">Membrane</location>
        <topology evidence="1">Multi-pass membrane protein</topology>
    </subcellularLocation>
</comment>
<dbReference type="Gene3D" id="1.10.3730.20">
    <property type="match status" value="1"/>
</dbReference>
<dbReference type="AlphaFoldDB" id="A0A6A3J635"/>
<evidence type="ECO:0000256" key="4">
    <source>
        <dbReference type="ARBA" id="ARBA00023136"/>
    </source>
</evidence>
<organism evidence="7 8">
    <name type="scientific">Phytophthora rubi</name>
    <dbReference type="NCBI Taxonomy" id="129364"/>
    <lineage>
        <taxon>Eukaryota</taxon>
        <taxon>Sar</taxon>
        <taxon>Stramenopiles</taxon>
        <taxon>Oomycota</taxon>
        <taxon>Peronosporomycetes</taxon>
        <taxon>Peronosporales</taxon>
        <taxon>Peronosporaceae</taxon>
        <taxon>Phytophthora</taxon>
    </lineage>
</organism>
<dbReference type="EMBL" id="QXFV01002364">
    <property type="protein sequence ID" value="KAE8988868.1"/>
    <property type="molecule type" value="Genomic_DNA"/>
</dbReference>
<dbReference type="PANTHER" id="PTHR22911:SF6">
    <property type="entry name" value="SOLUTE CARRIER FAMILY 35 MEMBER G1"/>
    <property type="match status" value="1"/>
</dbReference>
<feature type="transmembrane region" description="Helical" evidence="5">
    <location>
        <begin position="183"/>
        <end position="205"/>
    </location>
</feature>
<evidence type="ECO:0000256" key="2">
    <source>
        <dbReference type="ARBA" id="ARBA00022692"/>
    </source>
</evidence>
<gene>
    <name evidence="7" type="ORF">PR001_g21921</name>
</gene>
<dbReference type="Pfam" id="PF00892">
    <property type="entry name" value="EamA"/>
    <property type="match status" value="2"/>
</dbReference>
<evidence type="ECO:0000313" key="8">
    <source>
        <dbReference type="Proteomes" id="UP000429607"/>
    </source>
</evidence>
<dbReference type="SUPFAM" id="SSF103481">
    <property type="entry name" value="Multidrug resistance efflux transporter EmrE"/>
    <property type="match status" value="2"/>
</dbReference>
<feature type="transmembrane region" description="Helical" evidence="5">
    <location>
        <begin position="69"/>
        <end position="89"/>
    </location>
</feature>
<protein>
    <recommendedName>
        <fullName evidence="6">EamA domain-containing protein</fullName>
    </recommendedName>
</protein>
<comment type="caution">
    <text evidence="7">The sequence shown here is derived from an EMBL/GenBank/DDBJ whole genome shotgun (WGS) entry which is preliminary data.</text>
</comment>
<dbReference type="InterPro" id="IPR037185">
    <property type="entry name" value="EmrE-like"/>
</dbReference>
<name>A0A6A3J635_9STRA</name>
<reference evidence="7 8" key="1">
    <citation type="submission" date="2018-09" db="EMBL/GenBank/DDBJ databases">
        <title>Genomic investigation of the strawberry pathogen Phytophthora fragariae indicates pathogenicity is determined by transcriptional variation in three key races.</title>
        <authorList>
            <person name="Adams T.M."/>
            <person name="Armitage A.D."/>
            <person name="Sobczyk M.K."/>
            <person name="Bates H.J."/>
            <person name="Dunwell J.M."/>
            <person name="Nellist C.F."/>
            <person name="Harrison R.J."/>
        </authorList>
    </citation>
    <scope>NUCLEOTIDE SEQUENCE [LARGE SCALE GENOMIC DNA]</scope>
    <source>
        <strain evidence="7 8">SCRP249</strain>
    </source>
</reference>
<feature type="transmembrane region" description="Helical" evidence="5">
    <location>
        <begin position="37"/>
        <end position="57"/>
    </location>
</feature>
<feature type="transmembrane region" description="Helical" evidence="5">
    <location>
        <begin position="212"/>
        <end position="233"/>
    </location>
</feature>
<keyword evidence="2 5" id="KW-0812">Transmembrane</keyword>
<dbReference type="PANTHER" id="PTHR22911">
    <property type="entry name" value="ACYL-MALONYL CONDENSING ENZYME-RELATED"/>
    <property type="match status" value="1"/>
</dbReference>
<sequence>MKGRMSVEFGSDDKEAPLLPRADLVNKLSTVSRRHSLLGLASVAASALCFSIMTTLIKYQTFSMTSMEAIFWRSTGAFVFNLVTVLSVRKSLYVPPDKRKMLALRCLAGFSSIAFAFYAISQMVLADASAIVFISPVLTFFAGACFLHERIDPVSLLSAIFAFSGLVFVVRPSFLFASESTVASWNAVGAALLGALGQVFVFITVRKLQGVHALVIVHYFMLSSAVVALGWVLTVQKTFVVPSGFAEWRAIVGCGLFTFLGQMFLTRGFQLEKAGIASVMRYFDVVFVFIWDSALLKERINHWSIVGAAMIVSSAVVIAVRKMKQRV</sequence>
<keyword evidence="3 5" id="KW-1133">Transmembrane helix</keyword>
<feature type="transmembrane region" description="Helical" evidence="5">
    <location>
        <begin position="126"/>
        <end position="147"/>
    </location>
</feature>
<dbReference type="InterPro" id="IPR000620">
    <property type="entry name" value="EamA_dom"/>
</dbReference>
<feature type="transmembrane region" description="Helical" evidence="5">
    <location>
        <begin position="278"/>
        <end position="296"/>
    </location>
</feature>
<feature type="domain" description="EamA" evidence="6">
    <location>
        <begin position="188"/>
        <end position="319"/>
    </location>
</feature>